<dbReference type="STRING" id="126957.T1J967"/>
<dbReference type="OMA" id="MEDIMSC"/>
<reference evidence="4" key="1">
    <citation type="submission" date="2011-05" db="EMBL/GenBank/DDBJ databases">
        <authorList>
            <person name="Richards S.R."/>
            <person name="Qu J."/>
            <person name="Jiang H."/>
            <person name="Jhangiani S.N."/>
            <person name="Agravi P."/>
            <person name="Goodspeed R."/>
            <person name="Gross S."/>
            <person name="Mandapat C."/>
            <person name="Jackson L."/>
            <person name="Mathew T."/>
            <person name="Pu L."/>
            <person name="Thornton R."/>
            <person name="Saada N."/>
            <person name="Wilczek-Boney K.B."/>
            <person name="Lee S."/>
            <person name="Kovar C."/>
            <person name="Wu Y."/>
            <person name="Scherer S.E."/>
            <person name="Worley K.C."/>
            <person name="Muzny D.M."/>
            <person name="Gibbs R."/>
        </authorList>
    </citation>
    <scope>NUCLEOTIDE SEQUENCE</scope>
    <source>
        <strain evidence="4">Brora</strain>
    </source>
</reference>
<dbReference type="InterPro" id="IPR031600">
    <property type="entry name" value="DUF4706"/>
</dbReference>
<feature type="region of interest" description="Disordered" evidence="1">
    <location>
        <begin position="209"/>
        <end position="237"/>
    </location>
</feature>
<reference evidence="3" key="2">
    <citation type="submission" date="2015-02" db="UniProtKB">
        <authorList>
            <consortium name="EnsemblMetazoa"/>
        </authorList>
    </citation>
    <scope>IDENTIFICATION</scope>
</reference>
<sequence length="237" mass="26897">MFKPNPDYDAETYFSSINSMAKRIVMDTVALQTTHAEKWKDLQHSDKDDLITKNFLKPAKTENNLNVSSSPEQNCFPKLLITSGQKIVIEEENANRLRAGKSWRDEHSAPFMWESKSQLNLSYILQEVSTVSPSEEEIKPEEVIAVETEQEANEICEAQSQKVKRQSFKPNDEVVKRSHSKKKIAPPIPTPVAVQKEVESAPVRNEAKVAKVHLPTSDDDDSNDNIPKTGFDFLDNW</sequence>
<dbReference type="AlphaFoldDB" id="T1J967"/>
<feature type="region of interest" description="Disordered" evidence="1">
    <location>
        <begin position="167"/>
        <end position="191"/>
    </location>
</feature>
<dbReference type="PhylomeDB" id="T1J967"/>
<feature type="domain" description="DUF4706" evidence="2">
    <location>
        <begin position="12"/>
        <end position="122"/>
    </location>
</feature>
<dbReference type="EnsemblMetazoa" id="SMAR010258-RA">
    <property type="protein sequence ID" value="SMAR010258-PA"/>
    <property type="gene ID" value="SMAR010258"/>
</dbReference>
<evidence type="ECO:0000313" key="4">
    <source>
        <dbReference type="Proteomes" id="UP000014500"/>
    </source>
</evidence>
<dbReference type="PANTHER" id="PTHR34394">
    <property type="entry name" value="SIMILAR TO RIKEN CDNA 2310022B05"/>
    <property type="match status" value="1"/>
</dbReference>
<evidence type="ECO:0000256" key="1">
    <source>
        <dbReference type="SAM" id="MobiDB-lite"/>
    </source>
</evidence>
<evidence type="ECO:0000259" key="2">
    <source>
        <dbReference type="Pfam" id="PF15797"/>
    </source>
</evidence>
<dbReference type="Proteomes" id="UP000014500">
    <property type="component" value="Unassembled WGS sequence"/>
</dbReference>
<organism evidence="3 4">
    <name type="scientific">Strigamia maritima</name>
    <name type="common">European centipede</name>
    <name type="synonym">Geophilus maritimus</name>
    <dbReference type="NCBI Taxonomy" id="126957"/>
    <lineage>
        <taxon>Eukaryota</taxon>
        <taxon>Metazoa</taxon>
        <taxon>Ecdysozoa</taxon>
        <taxon>Arthropoda</taxon>
        <taxon>Myriapoda</taxon>
        <taxon>Chilopoda</taxon>
        <taxon>Pleurostigmophora</taxon>
        <taxon>Geophilomorpha</taxon>
        <taxon>Linotaeniidae</taxon>
        <taxon>Strigamia</taxon>
    </lineage>
</organism>
<dbReference type="HOGENOM" id="CLU_1338754_0_0_1"/>
<evidence type="ECO:0000313" key="3">
    <source>
        <dbReference type="EnsemblMetazoa" id="SMAR010258-PA"/>
    </source>
</evidence>
<dbReference type="EMBL" id="JH431970">
    <property type="status" value="NOT_ANNOTATED_CDS"/>
    <property type="molecule type" value="Genomic_DNA"/>
</dbReference>
<name>T1J967_STRMM</name>
<dbReference type="eggNOG" id="ENOG502R926">
    <property type="taxonomic scope" value="Eukaryota"/>
</dbReference>
<dbReference type="Pfam" id="PF15797">
    <property type="entry name" value="DUF4706"/>
    <property type="match status" value="1"/>
</dbReference>
<dbReference type="PANTHER" id="PTHR34394:SF1">
    <property type="entry name" value="SIMILAR TO RIKEN CDNA 2310022B05"/>
    <property type="match status" value="1"/>
</dbReference>
<proteinExistence type="predicted"/>
<protein>
    <recommendedName>
        <fullName evidence="2">DUF4706 domain-containing protein</fullName>
    </recommendedName>
</protein>
<keyword evidence="4" id="KW-1185">Reference proteome</keyword>
<accession>T1J967</accession>